<name>A0A0P1F1M8_9RHOB</name>
<dbReference type="AlphaFoldDB" id="A0A0P1F1M8"/>
<accession>A0A0P1F1M8</accession>
<reference evidence="1 2" key="1">
    <citation type="submission" date="2015-09" db="EMBL/GenBank/DDBJ databases">
        <authorList>
            <consortium name="Swine Surveillance"/>
        </authorList>
    </citation>
    <scope>NUCLEOTIDE SEQUENCE [LARGE SCALE GENOMIC DNA]</scope>
    <source>
        <strain evidence="1 2">CECT 5294</strain>
    </source>
</reference>
<proteinExistence type="predicted"/>
<gene>
    <name evidence="1" type="ORF">THS5294_02813</name>
</gene>
<organism evidence="1 2">
    <name type="scientific">Thalassobacter stenotrophicus</name>
    <dbReference type="NCBI Taxonomy" id="266809"/>
    <lineage>
        <taxon>Bacteria</taxon>
        <taxon>Pseudomonadati</taxon>
        <taxon>Pseudomonadota</taxon>
        <taxon>Alphaproteobacteria</taxon>
        <taxon>Rhodobacterales</taxon>
        <taxon>Roseobacteraceae</taxon>
        <taxon>Thalassobacter</taxon>
    </lineage>
</organism>
<dbReference type="Proteomes" id="UP000051298">
    <property type="component" value="Unassembled WGS sequence"/>
</dbReference>
<evidence type="ECO:0000313" key="2">
    <source>
        <dbReference type="Proteomes" id="UP000051298"/>
    </source>
</evidence>
<evidence type="ECO:0000313" key="1">
    <source>
        <dbReference type="EMBL" id="CUH61502.1"/>
    </source>
</evidence>
<protein>
    <submittedName>
        <fullName evidence="1">Uncharacterized protein</fullName>
    </submittedName>
</protein>
<sequence length="54" mass="6038">MALGESVGQRSMFRRLKRAPQAILLPDHALILQIPFKINDRQGSRPLAGWANTP</sequence>
<dbReference type="EMBL" id="CYRX01000032">
    <property type="protein sequence ID" value="CUH61502.1"/>
    <property type="molecule type" value="Genomic_DNA"/>
</dbReference>